<dbReference type="HOGENOM" id="CLU_048296_2_0_1"/>
<organism evidence="1 2">
    <name type="scientific">Piloderma croceum (strain F 1598)</name>
    <dbReference type="NCBI Taxonomy" id="765440"/>
    <lineage>
        <taxon>Eukaryota</taxon>
        <taxon>Fungi</taxon>
        <taxon>Dikarya</taxon>
        <taxon>Basidiomycota</taxon>
        <taxon>Agaricomycotina</taxon>
        <taxon>Agaricomycetes</taxon>
        <taxon>Agaricomycetidae</taxon>
        <taxon>Atheliales</taxon>
        <taxon>Atheliaceae</taxon>
        <taxon>Piloderma</taxon>
    </lineage>
</organism>
<dbReference type="InParanoid" id="A0A0C3EYC3"/>
<proteinExistence type="predicted"/>
<name>A0A0C3EYC3_PILCF</name>
<accession>A0A0C3EYC3</accession>
<dbReference type="AlphaFoldDB" id="A0A0C3EYC3"/>
<protein>
    <recommendedName>
        <fullName evidence="3">BTB domain-containing protein</fullName>
    </recommendedName>
</protein>
<reference evidence="1 2" key="1">
    <citation type="submission" date="2014-04" db="EMBL/GenBank/DDBJ databases">
        <authorList>
            <consortium name="DOE Joint Genome Institute"/>
            <person name="Kuo A."/>
            <person name="Tarkka M."/>
            <person name="Buscot F."/>
            <person name="Kohler A."/>
            <person name="Nagy L.G."/>
            <person name="Floudas D."/>
            <person name="Copeland A."/>
            <person name="Barry K.W."/>
            <person name="Cichocki N."/>
            <person name="Veneault-Fourrey C."/>
            <person name="LaButti K."/>
            <person name="Lindquist E.A."/>
            <person name="Lipzen A."/>
            <person name="Lundell T."/>
            <person name="Morin E."/>
            <person name="Murat C."/>
            <person name="Sun H."/>
            <person name="Tunlid A."/>
            <person name="Henrissat B."/>
            <person name="Grigoriev I.V."/>
            <person name="Hibbett D.S."/>
            <person name="Martin F."/>
            <person name="Nordberg H.P."/>
            <person name="Cantor M.N."/>
            <person name="Hua S.X."/>
        </authorList>
    </citation>
    <scope>NUCLEOTIDE SEQUENCE [LARGE SCALE GENOMIC DNA]</scope>
    <source>
        <strain evidence="1 2">F 1598</strain>
    </source>
</reference>
<evidence type="ECO:0000313" key="2">
    <source>
        <dbReference type="Proteomes" id="UP000054166"/>
    </source>
</evidence>
<reference evidence="2" key="2">
    <citation type="submission" date="2015-01" db="EMBL/GenBank/DDBJ databases">
        <title>Evolutionary Origins and Diversification of the Mycorrhizal Mutualists.</title>
        <authorList>
            <consortium name="DOE Joint Genome Institute"/>
            <consortium name="Mycorrhizal Genomics Consortium"/>
            <person name="Kohler A."/>
            <person name="Kuo A."/>
            <person name="Nagy L.G."/>
            <person name="Floudas D."/>
            <person name="Copeland A."/>
            <person name="Barry K.W."/>
            <person name="Cichocki N."/>
            <person name="Veneault-Fourrey C."/>
            <person name="LaButti K."/>
            <person name="Lindquist E.A."/>
            <person name="Lipzen A."/>
            <person name="Lundell T."/>
            <person name="Morin E."/>
            <person name="Murat C."/>
            <person name="Riley R."/>
            <person name="Ohm R."/>
            <person name="Sun H."/>
            <person name="Tunlid A."/>
            <person name="Henrissat B."/>
            <person name="Grigoriev I.V."/>
            <person name="Hibbett D.S."/>
            <person name="Martin F."/>
        </authorList>
    </citation>
    <scope>NUCLEOTIDE SEQUENCE [LARGE SCALE GENOMIC DNA]</scope>
    <source>
        <strain evidence="2">F 1598</strain>
    </source>
</reference>
<evidence type="ECO:0008006" key="3">
    <source>
        <dbReference type="Google" id="ProtNLM"/>
    </source>
</evidence>
<gene>
    <name evidence="1" type="ORF">PILCRDRAFT_617344</name>
</gene>
<dbReference type="EMBL" id="KN833024">
    <property type="protein sequence ID" value="KIM77520.1"/>
    <property type="molecule type" value="Genomic_DNA"/>
</dbReference>
<dbReference type="Proteomes" id="UP000054166">
    <property type="component" value="Unassembled WGS sequence"/>
</dbReference>
<dbReference type="STRING" id="765440.A0A0C3EYC3"/>
<sequence length="321" mass="36306">MVDDPNSSITCRSRSPYWLEDGSLILLSHCDLYKVHKTLLLRHSPTLATWISQFHDVLPTIHQHFIPQFAGCTFVKVPDDIGLRNEDLEALLEHLYHDVPLSCEAPFSRIASVLRASSPKQLNFPAVHELSVKCISTLFPSGPRPFLHPDCLQEALMLATEYNLPIRKGLLYSIVTTSNFDTESDEIHASTLSEAPSQNNNLDLPSTMSIWPSTDTLSPIDVQRCQRLMGGMMEHFTPILFTPATTPHMACTDVFADMWMSVVIQPALQNSGVYKPLETLQNIIDIDWGKLGLCLSCVTEKRAEWSREQECIWEKIDKWID</sequence>
<evidence type="ECO:0000313" key="1">
    <source>
        <dbReference type="EMBL" id="KIM77520.1"/>
    </source>
</evidence>
<keyword evidence="2" id="KW-1185">Reference proteome</keyword>
<dbReference type="OrthoDB" id="3249359at2759"/>